<gene>
    <name evidence="2" type="ORF">CEXT_22981</name>
</gene>
<feature type="region of interest" description="Disordered" evidence="1">
    <location>
        <begin position="46"/>
        <end position="68"/>
    </location>
</feature>
<protein>
    <submittedName>
        <fullName evidence="2">Uncharacterized protein</fullName>
    </submittedName>
</protein>
<proteinExistence type="predicted"/>
<accession>A0AAV4XHD5</accession>
<dbReference type="AlphaFoldDB" id="A0AAV4XHD5"/>
<dbReference type="EMBL" id="BPLR01017713">
    <property type="protein sequence ID" value="GIY93848.1"/>
    <property type="molecule type" value="Genomic_DNA"/>
</dbReference>
<sequence length="143" mass="16048">MPRDKSFHPLPITTWLIISLNFHFGSAWLQASAVLLSETRKLQLESPSNQRKETSSRGTIKKRSPGANSVPWSEPFLPNINIYFVDNGNHFKCQLIGPTFFAVNESRIECDQLCICGAAMVVIFQGRICKPCLGEKGRHLTQS</sequence>
<evidence type="ECO:0000313" key="2">
    <source>
        <dbReference type="EMBL" id="GIY93848.1"/>
    </source>
</evidence>
<reference evidence="2 3" key="1">
    <citation type="submission" date="2021-06" db="EMBL/GenBank/DDBJ databases">
        <title>Caerostris extrusa draft genome.</title>
        <authorList>
            <person name="Kono N."/>
            <person name="Arakawa K."/>
        </authorList>
    </citation>
    <scope>NUCLEOTIDE SEQUENCE [LARGE SCALE GENOMIC DNA]</scope>
</reference>
<organism evidence="2 3">
    <name type="scientific">Caerostris extrusa</name>
    <name type="common">Bark spider</name>
    <name type="synonym">Caerostris bankana</name>
    <dbReference type="NCBI Taxonomy" id="172846"/>
    <lineage>
        <taxon>Eukaryota</taxon>
        <taxon>Metazoa</taxon>
        <taxon>Ecdysozoa</taxon>
        <taxon>Arthropoda</taxon>
        <taxon>Chelicerata</taxon>
        <taxon>Arachnida</taxon>
        <taxon>Araneae</taxon>
        <taxon>Araneomorphae</taxon>
        <taxon>Entelegynae</taxon>
        <taxon>Araneoidea</taxon>
        <taxon>Araneidae</taxon>
        <taxon>Caerostris</taxon>
    </lineage>
</organism>
<dbReference type="Proteomes" id="UP001054945">
    <property type="component" value="Unassembled WGS sequence"/>
</dbReference>
<name>A0AAV4XHD5_CAEEX</name>
<evidence type="ECO:0000256" key="1">
    <source>
        <dbReference type="SAM" id="MobiDB-lite"/>
    </source>
</evidence>
<comment type="caution">
    <text evidence="2">The sequence shown here is derived from an EMBL/GenBank/DDBJ whole genome shotgun (WGS) entry which is preliminary data.</text>
</comment>
<evidence type="ECO:0000313" key="3">
    <source>
        <dbReference type="Proteomes" id="UP001054945"/>
    </source>
</evidence>
<keyword evidence="3" id="KW-1185">Reference proteome</keyword>